<dbReference type="PANTHER" id="PTHR34875">
    <property type="entry name" value="UPF0237 PROTEIN MJ1558"/>
    <property type="match status" value="1"/>
</dbReference>
<gene>
    <name evidence="3" type="ordered locus">MmarC6_0230</name>
</gene>
<protein>
    <recommendedName>
        <fullName evidence="1">UPF0237 protein MmarC6_0230</fullName>
    </recommendedName>
</protein>
<dbReference type="NCBIfam" id="NF001220">
    <property type="entry name" value="PRK00194.1"/>
    <property type="match status" value="1"/>
</dbReference>
<feature type="domain" description="ACT" evidence="2">
    <location>
        <begin position="5"/>
        <end position="79"/>
    </location>
</feature>
<sequence>MENVVITVVGVDKPGIVAAVTKILAEHGANIADIRQTIMEDLFTMIMLVDISKLNSDLSELNVALEKLGSEIGVKINVQHENIFKYMHRI</sequence>
<dbReference type="HOGENOM" id="CLU_155669_0_1_2"/>
<dbReference type="SUPFAM" id="SSF55021">
    <property type="entry name" value="ACT-like"/>
    <property type="match status" value="1"/>
</dbReference>
<dbReference type="OrthoDB" id="27277at2157"/>
<dbReference type="KEGG" id="mmx:MmarC6_0230"/>
<dbReference type="PhylomeDB" id="A9A7C7"/>
<dbReference type="PROSITE" id="PS51671">
    <property type="entry name" value="ACT"/>
    <property type="match status" value="1"/>
</dbReference>
<name>A9A7C7_METM6</name>
<proteinExistence type="inferred from homology"/>
<dbReference type="eggNOG" id="arCOG04941">
    <property type="taxonomic scope" value="Archaea"/>
</dbReference>
<dbReference type="AlphaFoldDB" id="A9A7C7"/>
<dbReference type="EMBL" id="CP000867">
    <property type="protein sequence ID" value="ABX01051.1"/>
    <property type="molecule type" value="Genomic_DNA"/>
</dbReference>
<dbReference type="Gene3D" id="3.30.70.260">
    <property type="match status" value="1"/>
</dbReference>
<evidence type="ECO:0000259" key="2">
    <source>
        <dbReference type="PROSITE" id="PS51671"/>
    </source>
</evidence>
<dbReference type="PANTHER" id="PTHR34875:SF6">
    <property type="entry name" value="UPF0237 PROTEIN MJ1558"/>
    <property type="match status" value="1"/>
</dbReference>
<dbReference type="CDD" id="cd04872">
    <property type="entry name" value="ACT_1ZPV"/>
    <property type="match status" value="1"/>
</dbReference>
<dbReference type="STRING" id="444158.MmarC6_0230"/>
<dbReference type="InterPro" id="IPR002912">
    <property type="entry name" value="ACT_dom"/>
</dbReference>
<evidence type="ECO:0000313" key="3">
    <source>
        <dbReference type="EMBL" id="ABX01051.1"/>
    </source>
</evidence>
<dbReference type="Pfam" id="PF13740">
    <property type="entry name" value="ACT_6"/>
    <property type="match status" value="1"/>
</dbReference>
<organism evidence="3">
    <name type="scientific">Methanococcus maripaludis (strain C6 / ATCC BAA-1332)</name>
    <dbReference type="NCBI Taxonomy" id="444158"/>
    <lineage>
        <taxon>Archaea</taxon>
        <taxon>Methanobacteriati</taxon>
        <taxon>Methanobacteriota</taxon>
        <taxon>Methanomada group</taxon>
        <taxon>Methanococci</taxon>
        <taxon>Methanococcales</taxon>
        <taxon>Methanococcaceae</taxon>
        <taxon>Methanococcus</taxon>
    </lineage>
</organism>
<dbReference type="HAMAP" id="MF_01054">
    <property type="entry name" value="UPF0237"/>
    <property type="match status" value="1"/>
</dbReference>
<dbReference type="InterPro" id="IPR022986">
    <property type="entry name" value="UPF0237_ACT"/>
</dbReference>
<reference evidence="3" key="1">
    <citation type="submission" date="2007-10" db="EMBL/GenBank/DDBJ databases">
        <title>Complete sequence of Methanococcus maripaludis C6.</title>
        <authorList>
            <consortium name="US DOE Joint Genome Institute"/>
            <person name="Copeland A."/>
            <person name="Lucas S."/>
            <person name="Lapidus A."/>
            <person name="Barry K."/>
            <person name="Glavina del Rio T."/>
            <person name="Dalin E."/>
            <person name="Tice H."/>
            <person name="Pitluck S."/>
            <person name="Clum A."/>
            <person name="Schmutz J."/>
            <person name="Larimer F."/>
            <person name="Land M."/>
            <person name="Hauser L."/>
            <person name="Kyrpides N."/>
            <person name="Mikhailova N."/>
            <person name="Sieprawska-Lupa M."/>
            <person name="Whitman W.B."/>
            <person name="Richardson P."/>
        </authorList>
    </citation>
    <scope>NUCLEOTIDE SEQUENCE [LARGE SCALE GENOMIC DNA]</scope>
    <source>
        <strain evidence="3">C6</strain>
    </source>
</reference>
<comment type="similarity">
    <text evidence="1">Belongs to the UPF0237 family.</text>
</comment>
<dbReference type="InterPro" id="IPR050990">
    <property type="entry name" value="UPF0237/GcvR_regulator"/>
</dbReference>
<evidence type="ECO:0000256" key="1">
    <source>
        <dbReference type="HAMAP-Rule" id="MF_01054"/>
    </source>
</evidence>
<accession>A9A7C7</accession>
<dbReference type="InterPro" id="IPR045865">
    <property type="entry name" value="ACT-like_dom_sf"/>
</dbReference>